<name>A0ABS0T753_9CAUL</name>
<dbReference type="SUPFAM" id="SSF101327">
    <property type="entry name" value="YgfB-like"/>
    <property type="match status" value="1"/>
</dbReference>
<protein>
    <submittedName>
        <fullName evidence="1">UPF0149 family protein</fullName>
    </submittedName>
</protein>
<organism evidence="1 2">
    <name type="scientific">Caulobacter hibisci</name>
    <dbReference type="NCBI Taxonomy" id="2035993"/>
    <lineage>
        <taxon>Bacteria</taxon>
        <taxon>Pseudomonadati</taxon>
        <taxon>Pseudomonadota</taxon>
        <taxon>Alphaproteobacteria</taxon>
        <taxon>Caulobacterales</taxon>
        <taxon>Caulobacteraceae</taxon>
        <taxon>Caulobacter</taxon>
    </lineage>
</organism>
<dbReference type="RefSeq" id="WP_198578794.1">
    <property type="nucleotide sequence ID" value="NZ_JADWOX010000031.1"/>
</dbReference>
<keyword evidence="2" id="KW-1185">Reference proteome</keyword>
<dbReference type="Proteomes" id="UP000639859">
    <property type="component" value="Unassembled WGS sequence"/>
</dbReference>
<dbReference type="Pfam" id="PF03695">
    <property type="entry name" value="UPF0149"/>
    <property type="match status" value="1"/>
</dbReference>
<dbReference type="EMBL" id="JADWOX010000031">
    <property type="protein sequence ID" value="MBI1686910.1"/>
    <property type="molecule type" value="Genomic_DNA"/>
</dbReference>
<dbReference type="Pfam" id="PF02810">
    <property type="entry name" value="SEC-C"/>
    <property type="match status" value="1"/>
</dbReference>
<gene>
    <name evidence="1" type="ORF">I4Q42_24845</name>
</gene>
<dbReference type="InterPro" id="IPR004027">
    <property type="entry name" value="SEC_C_motif"/>
</dbReference>
<evidence type="ECO:0000313" key="1">
    <source>
        <dbReference type="EMBL" id="MBI1686910.1"/>
    </source>
</evidence>
<dbReference type="PANTHER" id="PTHR33747:SF1">
    <property type="entry name" value="ADENYLATE CYCLASE-ASSOCIATED CAP C-TERMINAL DOMAIN-CONTAINING PROTEIN"/>
    <property type="match status" value="1"/>
</dbReference>
<reference evidence="1 2" key="1">
    <citation type="submission" date="2020-11" db="EMBL/GenBank/DDBJ databases">
        <title>genome sequence of strain KACC 18849.</title>
        <authorList>
            <person name="Gao J."/>
            <person name="Zhang X."/>
        </authorList>
    </citation>
    <scope>NUCLEOTIDE SEQUENCE [LARGE SCALE GENOMIC DNA]</scope>
    <source>
        <strain evidence="1 2">KACC 18849</strain>
    </source>
</reference>
<dbReference type="NCBIfam" id="TIGR02292">
    <property type="entry name" value="ygfB_yecA"/>
    <property type="match status" value="1"/>
</dbReference>
<dbReference type="Gene3D" id="3.10.450.50">
    <property type="match status" value="1"/>
</dbReference>
<accession>A0ABS0T753</accession>
<proteinExistence type="predicted"/>
<comment type="caution">
    <text evidence="1">The sequence shown here is derived from an EMBL/GenBank/DDBJ whole genome shotgun (WGS) entry which is preliminary data.</text>
</comment>
<evidence type="ECO:0000313" key="2">
    <source>
        <dbReference type="Proteomes" id="UP000639859"/>
    </source>
</evidence>
<dbReference type="SUPFAM" id="SSF103642">
    <property type="entry name" value="Sec-C motif"/>
    <property type="match status" value="1"/>
</dbReference>
<dbReference type="InterPro" id="IPR011978">
    <property type="entry name" value="YgfB-like"/>
</dbReference>
<sequence length="217" mass="23645">MSLEATDLTPDLEILDAFLMSEGVPDSTLTLSELDGFLTGVAVGPELVMPAEWLPLVWGGAEPPFADELEAQKVLGAIMNRYNTILRGLGARVLDPIFLETETGEIIASDWAEGFVMAVSLRYAAWDRLLSSETDGHLLTPLLALCADEDGERLVELPAEIVEELFANADQFVPETVLRIHAFWRNANPRSGMPKTGRNEACPCGSGRKFKKCCGAH</sequence>
<dbReference type="InterPro" id="IPR036255">
    <property type="entry name" value="YgfB-like_sf"/>
</dbReference>
<dbReference type="PANTHER" id="PTHR33747">
    <property type="entry name" value="UPF0225 PROTEIN SCO1677"/>
    <property type="match status" value="1"/>
</dbReference>